<gene>
    <name evidence="1" type="ORF">L486_00137</name>
</gene>
<dbReference type="EMBL" id="KI669459">
    <property type="protein sequence ID" value="OCF60504.1"/>
    <property type="molecule type" value="Genomic_DNA"/>
</dbReference>
<dbReference type="AlphaFoldDB" id="A0A1B9IYL8"/>
<protein>
    <submittedName>
        <fullName evidence="1">Uncharacterized protein</fullName>
    </submittedName>
</protein>
<sequence length="376" mass="42710">MHLPTYALVNIALFTDTPTRSNLLTTSQDFYDAVKPLILCPLYRTVEVGKDNLPAILEGLNYKDIPASQDVTGNPAHVNAISRKLNLLDSCETLIFESLPSPDSCQRLTDVVFGTEFGFSAARVPFRNVKYVQLRSQVIFDLVLWSDENLKPIEDHPFITRLGQMCKPRSICVFLHHLNLKEREAYVGRVLAKIPLGKFSSTVQTIMRQDLESHYVSLFHEQAQVLMEIDRWLSEDHPVLTIHNSYNNDDVDLEISNIRLFSTHVPPDLFSVGYRPHGNSHRYSERWIRSNVEYESLLAKATPRPSAYPGNEMGISRKTEFVLPRLSEDVAQMQLDTENAENLRGSIDRYVPKKSPYAVKVSAWGEAEPCVCCGKK</sequence>
<proteinExistence type="predicted"/>
<reference evidence="2" key="2">
    <citation type="submission" date="2013-12" db="EMBL/GenBank/DDBJ databases">
        <title>Evolution of pathogenesis and genome organization in the Tremellales.</title>
        <authorList>
            <person name="Cuomo C."/>
            <person name="Litvintseva A."/>
            <person name="Heitman J."/>
            <person name="Chen Y."/>
            <person name="Sun S."/>
            <person name="Springer D."/>
            <person name="Dromer F."/>
            <person name="Young S."/>
            <person name="Zeng Q."/>
            <person name="Chapman S."/>
            <person name="Gujja S."/>
            <person name="Saif S."/>
            <person name="Birren B."/>
        </authorList>
    </citation>
    <scope>NUCLEOTIDE SEQUENCE [LARGE SCALE GENOMIC DNA]</scope>
    <source>
        <strain evidence="2">CBS 10435</strain>
    </source>
</reference>
<evidence type="ECO:0000313" key="1">
    <source>
        <dbReference type="EMBL" id="OCF60504.1"/>
    </source>
</evidence>
<dbReference type="Proteomes" id="UP000092583">
    <property type="component" value="Unassembled WGS sequence"/>
</dbReference>
<name>A0A1B9IYL8_9TREE</name>
<reference evidence="1 2" key="1">
    <citation type="submission" date="2013-07" db="EMBL/GenBank/DDBJ databases">
        <title>The Genome Sequence of Kwoniella mangroviensis CBS10435.</title>
        <authorList>
            <consortium name="The Broad Institute Genome Sequencing Platform"/>
            <person name="Cuomo C."/>
            <person name="Litvintseva A."/>
            <person name="Chen Y."/>
            <person name="Heitman J."/>
            <person name="Sun S."/>
            <person name="Springer D."/>
            <person name="Dromer F."/>
            <person name="Young S.K."/>
            <person name="Zeng Q."/>
            <person name="Gargeya S."/>
            <person name="Fitzgerald M."/>
            <person name="Abouelleil A."/>
            <person name="Alvarado L."/>
            <person name="Berlin A.M."/>
            <person name="Chapman S.B."/>
            <person name="Dewar J."/>
            <person name="Goldberg J."/>
            <person name="Griggs A."/>
            <person name="Gujja S."/>
            <person name="Hansen M."/>
            <person name="Howarth C."/>
            <person name="Imamovic A."/>
            <person name="Larimer J."/>
            <person name="McCowan C."/>
            <person name="Murphy C."/>
            <person name="Pearson M."/>
            <person name="Priest M."/>
            <person name="Roberts A."/>
            <person name="Saif S."/>
            <person name="Shea T."/>
            <person name="Sykes S."/>
            <person name="Wortman J."/>
            <person name="Nusbaum C."/>
            <person name="Birren B."/>
        </authorList>
    </citation>
    <scope>NUCLEOTIDE SEQUENCE [LARGE SCALE GENOMIC DNA]</scope>
    <source>
        <strain evidence="1 2">CBS 10435</strain>
    </source>
</reference>
<keyword evidence="2" id="KW-1185">Reference proteome</keyword>
<evidence type="ECO:0000313" key="2">
    <source>
        <dbReference type="Proteomes" id="UP000092583"/>
    </source>
</evidence>
<accession>A0A1B9IYL8</accession>
<organism evidence="1 2">
    <name type="scientific">Kwoniella mangroviensis CBS 10435</name>
    <dbReference type="NCBI Taxonomy" id="1331196"/>
    <lineage>
        <taxon>Eukaryota</taxon>
        <taxon>Fungi</taxon>
        <taxon>Dikarya</taxon>
        <taxon>Basidiomycota</taxon>
        <taxon>Agaricomycotina</taxon>
        <taxon>Tremellomycetes</taxon>
        <taxon>Tremellales</taxon>
        <taxon>Cryptococcaceae</taxon>
        <taxon>Kwoniella</taxon>
    </lineage>
</organism>